<dbReference type="EMBL" id="BJHV01000001">
    <property type="protein sequence ID" value="GDY40112.1"/>
    <property type="molecule type" value="Genomic_DNA"/>
</dbReference>
<dbReference type="Pfam" id="PF13811">
    <property type="entry name" value="DUF4186"/>
    <property type="match status" value="1"/>
</dbReference>
<dbReference type="AlphaFoldDB" id="A0A4D4JWL0"/>
<sequence length="175" mass="19798">MSTMAVTLPPAGRTRKVRHPSTALPAVSWAGRLTIERGFCRLRELSMSDPSDPMPDSLDQRLETIARHPFRAKFHLRGRDRATAELSGPSTMRWHAYDLIAKRLAPAEPYKDGKQTPYRGHPVFVAQHATATCCRTCLERWHQIPKGRELSRAERAYVVGVICRWIEREVAAGGR</sequence>
<evidence type="ECO:0000313" key="1">
    <source>
        <dbReference type="EMBL" id="GDY40112.1"/>
    </source>
</evidence>
<accession>A0A4D4JWL0</accession>
<dbReference type="Proteomes" id="UP000299290">
    <property type="component" value="Unassembled WGS sequence"/>
</dbReference>
<evidence type="ECO:0000313" key="2">
    <source>
        <dbReference type="Proteomes" id="UP000299290"/>
    </source>
</evidence>
<comment type="caution">
    <text evidence="1">The sequence shown here is derived from an EMBL/GenBank/DDBJ whole genome shotgun (WGS) entry which is preliminary data.</text>
</comment>
<protein>
    <recommendedName>
        <fullName evidence="3">DUF4186 domain-containing protein</fullName>
    </recommendedName>
</protein>
<name>A0A4D4JWL0_9ACTN</name>
<keyword evidence="2" id="KW-1185">Reference proteome</keyword>
<dbReference type="InterPro" id="IPR020378">
    <property type="entry name" value="DUF4186"/>
</dbReference>
<proteinExistence type="predicted"/>
<gene>
    <name evidence="1" type="ORF">SANT12839_009940</name>
</gene>
<organism evidence="1 2">
    <name type="scientific">Streptomyces antimycoticus</name>
    <dbReference type="NCBI Taxonomy" id="68175"/>
    <lineage>
        <taxon>Bacteria</taxon>
        <taxon>Bacillati</taxon>
        <taxon>Actinomycetota</taxon>
        <taxon>Actinomycetes</taxon>
        <taxon>Kitasatosporales</taxon>
        <taxon>Streptomycetaceae</taxon>
        <taxon>Streptomyces</taxon>
        <taxon>Streptomyces violaceusniger group</taxon>
    </lineage>
</organism>
<evidence type="ECO:0008006" key="3">
    <source>
        <dbReference type="Google" id="ProtNLM"/>
    </source>
</evidence>
<reference evidence="1 2" key="1">
    <citation type="journal article" date="2020" name="Int. J. Syst. Evol. Microbiol.">
        <title>Reclassification of Streptomyces castelarensis and Streptomyces sporoclivatus as later heterotypic synonyms of Streptomyces antimycoticus.</title>
        <authorList>
            <person name="Komaki H."/>
            <person name="Tamura T."/>
        </authorList>
    </citation>
    <scope>NUCLEOTIDE SEQUENCE [LARGE SCALE GENOMIC DNA]</scope>
    <source>
        <strain evidence="1 2">NBRC 12839</strain>
    </source>
</reference>